<keyword evidence="3" id="KW-0687">Ribonucleoprotein</keyword>
<dbReference type="EMBL" id="AJ010592">
    <property type="protein sequence ID" value="CAC27057.1"/>
    <property type="molecule type" value="Genomic_DNA"/>
</dbReference>
<dbReference type="GeneID" id="857500"/>
<evidence type="ECO:0000313" key="4">
    <source>
        <dbReference type="EMBL" id="CAC27057.1"/>
    </source>
</evidence>
<evidence type="ECO:0000256" key="3">
    <source>
        <dbReference type="ARBA" id="ARBA00023274"/>
    </source>
</evidence>
<dbReference type="GO" id="GO:0003735">
    <property type="term" value="F:structural constituent of ribosome"/>
    <property type="evidence" value="ECO:0007669"/>
    <property type="project" value="InterPro"/>
</dbReference>
<keyword evidence="2 4" id="KW-0689">Ribosomal protein</keyword>
<dbReference type="AlphaFoldDB" id="Q9AW14"/>
<sequence length="75" mass="8839">MSKCNRIKKTNFKKFNINVVLTSTFGLNEFEKKITNYIKLGYEQKALKMSKKKLGNLQRAKKKIDSINHILKYNN</sequence>
<gene>
    <name evidence="4" type="primary">rpl36</name>
</gene>
<comment type="similarity">
    <text evidence="1">Belongs to the eukaryotic ribosomal protein eL36 family.</text>
</comment>
<dbReference type="GO" id="GO:0006412">
    <property type="term" value="P:translation"/>
    <property type="evidence" value="ECO:0007669"/>
    <property type="project" value="InterPro"/>
</dbReference>
<organism evidence="4 5">
    <name type="scientific">Guillardia theta</name>
    <name type="common">Cryptophyte</name>
    <name type="synonym">Cryptomonas phi</name>
    <dbReference type="NCBI Taxonomy" id="55529"/>
    <lineage>
        <taxon>Eukaryota</taxon>
        <taxon>Cryptophyceae</taxon>
        <taxon>Pyrenomonadales</taxon>
        <taxon>Geminigeraceae</taxon>
        <taxon>Guillardia</taxon>
    </lineage>
</organism>
<dbReference type="Pfam" id="PF01158">
    <property type="entry name" value="Ribosomal_L36e"/>
    <property type="match status" value="1"/>
</dbReference>
<dbReference type="InterPro" id="IPR038097">
    <property type="entry name" value="Ribosomal_eL36_sf"/>
</dbReference>
<dbReference type="Proteomes" id="UP000242167">
    <property type="component" value="Nucleomorph 2"/>
</dbReference>
<protein>
    <submittedName>
        <fullName evidence="4">60S ribosomal protein L36</fullName>
    </submittedName>
</protein>
<dbReference type="InterPro" id="IPR000509">
    <property type="entry name" value="Ribosomal_eL36"/>
</dbReference>
<dbReference type="PIR" id="G90111">
    <property type="entry name" value="G90111"/>
</dbReference>
<dbReference type="GO" id="GO:1990904">
    <property type="term" value="C:ribonucleoprotein complex"/>
    <property type="evidence" value="ECO:0007669"/>
    <property type="project" value="UniProtKB-KW"/>
</dbReference>
<proteinExistence type="inferred from homology"/>
<dbReference type="GO" id="GO:0000428">
    <property type="term" value="C:DNA-directed RNA polymerase complex"/>
    <property type="evidence" value="ECO:0007669"/>
    <property type="project" value="UniProtKB-KW"/>
</dbReference>
<dbReference type="Gene3D" id="1.10.10.1760">
    <property type="entry name" value="60S ribosomal protein L36"/>
    <property type="match status" value="1"/>
</dbReference>
<evidence type="ECO:0000256" key="2">
    <source>
        <dbReference type="ARBA" id="ARBA00022980"/>
    </source>
</evidence>
<evidence type="ECO:0000256" key="1">
    <source>
        <dbReference type="ARBA" id="ARBA00006509"/>
    </source>
</evidence>
<dbReference type="RefSeq" id="XP_001713273.1">
    <property type="nucleotide sequence ID" value="XM_001713221.1"/>
</dbReference>
<dbReference type="GO" id="GO:0005840">
    <property type="term" value="C:ribosome"/>
    <property type="evidence" value="ECO:0007669"/>
    <property type="project" value="UniProtKB-KW"/>
</dbReference>
<evidence type="ECO:0000313" key="5">
    <source>
        <dbReference type="Proteomes" id="UP000242167"/>
    </source>
</evidence>
<name>Q9AW14_GUITH</name>
<reference evidence="4 5" key="1">
    <citation type="journal article" date="2001" name="Nature">
        <title>The highly reduced genome of an enslaved algal nucleus.</title>
        <authorList>
            <person name="Douglas S."/>
            <person name="Zauner S."/>
            <person name="Fraunholz M."/>
            <person name="Beaton M."/>
            <person name="Penny S."/>
            <person name="Deng L."/>
            <person name="Wu X."/>
            <person name="Reith M."/>
            <person name="Cavalier-Smith T."/>
            <person name="Maier U."/>
        </authorList>
    </citation>
    <scope>NUCLEOTIDE SEQUENCE [LARGE SCALE GENOMIC DNA]</scope>
</reference>
<accession>Q9AW14</accession>